<organism evidence="1 2">
    <name type="scientific">Coprobacter secundus subsp. similis</name>
    <dbReference type="NCBI Taxonomy" id="2751153"/>
    <lineage>
        <taxon>Bacteria</taxon>
        <taxon>Pseudomonadati</taxon>
        <taxon>Bacteroidota</taxon>
        <taxon>Bacteroidia</taxon>
        <taxon>Bacteroidales</taxon>
        <taxon>Barnesiellaceae</taxon>
        <taxon>Coprobacter</taxon>
    </lineage>
</organism>
<gene>
    <name evidence="1" type="ORF">Cop2CBH44_13150</name>
</gene>
<dbReference type="EMBL" id="AP023322">
    <property type="protein sequence ID" value="BCI62962.1"/>
    <property type="molecule type" value="Genomic_DNA"/>
</dbReference>
<evidence type="ECO:0000313" key="2">
    <source>
        <dbReference type="Proteomes" id="UP000594042"/>
    </source>
</evidence>
<protein>
    <submittedName>
        <fullName evidence="1">Membrane protein</fullName>
    </submittedName>
</protein>
<dbReference type="Proteomes" id="UP000594042">
    <property type="component" value="Chromosome"/>
</dbReference>
<proteinExistence type="predicted"/>
<evidence type="ECO:0000313" key="1">
    <source>
        <dbReference type="EMBL" id="BCI62962.1"/>
    </source>
</evidence>
<sequence length="425" mass="47153">MLKNKVIIIALIGALYSIGIMAQNNTNSPYSRYGYGILDDNSFGMGRAMGGIGYGLRSARQINVKTPASYAAMDSLTFLFDFGVNLQNVWMKEIPTGAKESQINGNLEYIAMQFPLGKNIAASLGLLPFSYVGYSYGGTINNGSESKLGEGGINQAYAGVSVNVYKGFSLGANISYLFGNIVHDNYIIPSNQNTIDGIIENKLHVSDFHVEFGAQYTYKINEKDKFTIGAVYSPKKALLGHEYRTEQVYSSSSSSTASQVEKSDTTSLKGNYEIASTYGLGFTYSRDNLFTVGADVTFQDWKDTRYAGRTDTLNNRIKVAVGGEYIPNILSRNYLKRIRYRLGAFYNQSYLKVSDASTNSSMNMREVGVSCGFGLPIKSDKSIVNLGLEYVNRRTTPQALITENYLRVSVSLTFNEFWFFKRKFE</sequence>
<dbReference type="SUPFAM" id="SSF56935">
    <property type="entry name" value="Porins"/>
    <property type="match status" value="1"/>
</dbReference>
<dbReference type="Gene3D" id="2.40.160.60">
    <property type="entry name" value="Outer membrane protein transport protein (OMPP1/FadL/TodX)"/>
    <property type="match status" value="1"/>
</dbReference>
<reference evidence="2" key="1">
    <citation type="submission" date="2020-07" db="EMBL/GenBank/DDBJ databases">
        <title>Complete genome sequencing of Coprobacter sp. strain 2CBH44.</title>
        <authorList>
            <person name="Sakamoto M."/>
            <person name="Murakami T."/>
            <person name="Mori H."/>
        </authorList>
    </citation>
    <scope>NUCLEOTIDE SEQUENCE [LARGE SCALE GENOMIC DNA]</scope>
    <source>
        <strain evidence="2">2CBH44</strain>
    </source>
</reference>
<accession>A0A7G1HVY4</accession>
<dbReference type="AlphaFoldDB" id="A0A7G1HVY4"/>
<name>A0A7G1HVY4_9BACT</name>
<dbReference type="RefSeq" id="WP_200755756.1">
    <property type="nucleotide sequence ID" value="NZ_AP023322.1"/>
</dbReference>
<keyword evidence="2" id="KW-1185">Reference proteome</keyword>
<dbReference type="KEGG" id="copr:Cop2CBH44_13150"/>